<dbReference type="InterPro" id="IPR001834">
    <property type="entry name" value="CBR-like"/>
</dbReference>
<keyword evidence="13" id="KW-1185">Reference proteome</keyword>
<feature type="domain" description="FAD-binding FR-type" evidence="11">
    <location>
        <begin position="51"/>
        <end position="156"/>
    </location>
</feature>
<evidence type="ECO:0000256" key="7">
    <source>
        <dbReference type="ARBA" id="ARBA00023027"/>
    </source>
</evidence>
<comment type="subcellular location">
    <subcellularLocation>
        <location evidence="2">Mitochondrion outer membrane</location>
        <topology evidence="2">Single-pass membrane protein</topology>
    </subcellularLocation>
</comment>
<keyword evidence="5 9" id="KW-0274">FAD</keyword>
<feature type="binding site" evidence="9">
    <location>
        <position position="132"/>
    </location>
    <ligand>
        <name>FAD</name>
        <dbReference type="ChEBI" id="CHEBI:57692"/>
    </ligand>
</feature>
<evidence type="ECO:0000256" key="1">
    <source>
        <dbReference type="ARBA" id="ARBA00001974"/>
    </source>
</evidence>
<feature type="binding site" evidence="9">
    <location>
        <position position="130"/>
    </location>
    <ligand>
        <name>FAD</name>
        <dbReference type="ChEBI" id="CHEBI:57692"/>
    </ligand>
</feature>
<protein>
    <recommendedName>
        <fullName evidence="10">NADH-cytochrome b5 reductase</fullName>
        <ecNumber evidence="10">1.6.2.2</ecNumber>
    </recommendedName>
</protein>
<dbReference type="PANTHER" id="PTHR19370">
    <property type="entry name" value="NADH-CYTOCHROME B5 REDUCTASE"/>
    <property type="match status" value="1"/>
</dbReference>
<comment type="caution">
    <text evidence="12">The sequence shown here is derived from an EMBL/GenBank/DDBJ whole genome shotgun (WGS) entry which is preliminary data.</text>
</comment>
<dbReference type="InterPro" id="IPR001433">
    <property type="entry name" value="OxRdtase_FAD/NAD-bd"/>
</dbReference>
<evidence type="ECO:0000313" key="12">
    <source>
        <dbReference type="EMBL" id="KAF2963230.1"/>
    </source>
</evidence>
<dbReference type="AlphaFoldDB" id="A0A7C8MIC8"/>
<keyword evidence="4 9" id="KW-0285">Flavoprotein</keyword>
<feature type="binding site" evidence="9">
    <location>
        <position position="107"/>
    </location>
    <ligand>
        <name>FAD</name>
        <dbReference type="ChEBI" id="CHEBI:57692"/>
    </ligand>
</feature>
<reference evidence="12 13" key="1">
    <citation type="submission" date="2019-12" db="EMBL/GenBank/DDBJ databases">
        <title>Draft genome sequence of the ascomycete Xylaria multiplex DSM 110363.</title>
        <authorList>
            <person name="Buettner E."/>
            <person name="Kellner H."/>
        </authorList>
    </citation>
    <scope>NUCLEOTIDE SEQUENCE [LARGE SCALE GENOMIC DNA]</scope>
    <source>
        <strain evidence="12 13">DSM 110363</strain>
    </source>
</reference>
<dbReference type="GO" id="GO:0090524">
    <property type="term" value="F:cytochrome-b5 reductase activity, acting on NADH"/>
    <property type="evidence" value="ECO:0007669"/>
    <property type="project" value="UniProtKB-EC"/>
</dbReference>
<dbReference type="SUPFAM" id="SSF52343">
    <property type="entry name" value="Ferredoxin reductase-like, C-terminal NADP-linked domain"/>
    <property type="match status" value="1"/>
</dbReference>
<name>A0A7C8MIC8_9PEZI</name>
<evidence type="ECO:0000256" key="4">
    <source>
        <dbReference type="ARBA" id="ARBA00022630"/>
    </source>
</evidence>
<dbReference type="InterPro" id="IPR008333">
    <property type="entry name" value="Cbr1-like_FAD-bd_dom"/>
</dbReference>
<feature type="binding site" evidence="9">
    <location>
        <position position="124"/>
    </location>
    <ligand>
        <name>FAD</name>
        <dbReference type="ChEBI" id="CHEBI:57692"/>
    </ligand>
</feature>
<feature type="binding site" evidence="9">
    <location>
        <position position="122"/>
    </location>
    <ligand>
        <name>FAD</name>
        <dbReference type="ChEBI" id="CHEBI:57692"/>
    </ligand>
</feature>
<evidence type="ECO:0000256" key="3">
    <source>
        <dbReference type="ARBA" id="ARBA00006105"/>
    </source>
</evidence>
<proteinExistence type="inferred from homology"/>
<comment type="cofactor">
    <cofactor evidence="1 9 10">
        <name>FAD</name>
        <dbReference type="ChEBI" id="CHEBI:57692"/>
    </cofactor>
</comment>
<evidence type="ECO:0000256" key="10">
    <source>
        <dbReference type="RuleBase" id="RU361226"/>
    </source>
</evidence>
<gene>
    <name evidence="12" type="ORF">GQX73_g10351</name>
</gene>
<dbReference type="EC" id="1.6.2.2" evidence="10"/>
<dbReference type="EMBL" id="WUBL01000222">
    <property type="protein sequence ID" value="KAF2963230.1"/>
    <property type="molecule type" value="Genomic_DNA"/>
</dbReference>
<keyword evidence="7 10" id="KW-0520">NAD</keyword>
<evidence type="ECO:0000256" key="6">
    <source>
        <dbReference type="ARBA" id="ARBA00023002"/>
    </source>
</evidence>
<keyword evidence="6 10" id="KW-0560">Oxidoreductase</keyword>
<dbReference type="Gene3D" id="3.40.50.80">
    <property type="entry name" value="Nucleotide-binding domain of ferredoxin-NADP reductase (FNR) module"/>
    <property type="match status" value="1"/>
</dbReference>
<dbReference type="SUPFAM" id="SSF63380">
    <property type="entry name" value="Riboflavin synthase domain-like"/>
    <property type="match status" value="1"/>
</dbReference>
<dbReference type="CDD" id="cd06183">
    <property type="entry name" value="cyt_b5_reduct_like"/>
    <property type="match status" value="1"/>
</dbReference>
<organism evidence="12 13">
    <name type="scientific">Xylaria multiplex</name>
    <dbReference type="NCBI Taxonomy" id="323545"/>
    <lineage>
        <taxon>Eukaryota</taxon>
        <taxon>Fungi</taxon>
        <taxon>Dikarya</taxon>
        <taxon>Ascomycota</taxon>
        <taxon>Pezizomycotina</taxon>
        <taxon>Sordariomycetes</taxon>
        <taxon>Xylariomycetidae</taxon>
        <taxon>Xylariales</taxon>
        <taxon>Xylariaceae</taxon>
        <taxon>Xylaria</taxon>
    </lineage>
</organism>
<dbReference type="InParanoid" id="A0A7C8MIC8"/>
<dbReference type="GO" id="GO:0005741">
    <property type="term" value="C:mitochondrial outer membrane"/>
    <property type="evidence" value="ECO:0007669"/>
    <property type="project" value="UniProtKB-SubCell"/>
</dbReference>
<dbReference type="OrthoDB" id="432685at2759"/>
<dbReference type="PRINTS" id="PR00371">
    <property type="entry name" value="FPNCR"/>
</dbReference>
<evidence type="ECO:0000256" key="2">
    <source>
        <dbReference type="ARBA" id="ARBA00004572"/>
    </source>
</evidence>
<evidence type="ECO:0000256" key="8">
    <source>
        <dbReference type="ARBA" id="ARBA00023136"/>
    </source>
</evidence>
<dbReference type="Pfam" id="PF00175">
    <property type="entry name" value="NAD_binding_1"/>
    <property type="match status" value="1"/>
</dbReference>
<dbReference type="Proteomes" id="UP000481858">
    <property type="component" value="Unassembled WGS sequence"/>
</dbReference>
<dbReference type="InterPro" id="IPR017927">
    <property type="entry name" value="FAD-bd_FR_type"/>
</dbReference>
<dbReference type="InterPro" id="IPR017938">
    <property type="entry name" value="Riboflavin_synthase-like_b-brl"/>
</dbReference>
<comment type="catalytic activity">
    <reaction evidence="10">
        <text>2 Fe(III)-[cytochrome b5] + NADH = 2 Fe(II)-[cytochrome b5] + NAD(+) + H(+)</text>
        <dbReference type="Rhea" id="RHEA:46680"/>
        <dbReference type="Rhea" id="RHEA-COMP:10438"/>
        <dbReference type="Rhea" id="RHEA-COMP:10439"/>
        <dbReference type="ChEBI" id="CHEBI:15378"/>
        <dbReference type="ChEBI" id="CHEBI:29033"/>
        <dbReference type="ChEBI" id="CHEBI:29034"/>
        <dbReference type="ChEBI" id="CHEBI:57540"/>
        <dbReference type="ChEBI" id="CHEBI:57945"/>
        <dbReference type="EC" id="1.6.2.2"/>
    </reaction>
</comment>
<dbReference type="InterPro" id="IPR039261">
    <property type="entry name" value="FNR_nucleotide-bd"/>
</dbReference>
<dbReference type="PANTHER" id="PTHR19370:SF101">
    <property type="entry name" value="NADH-CYTOCHROME B5 REDUCTASE"/>
    <property type="match status" value="1"/>
</dbReference>
<feature type="binding site" evidence="9">
    <location>
        <position position="106"/>
    </location>
    <ligand>
        <name>FAD</name>
        <dbReference type="ChEBI" id="CHEBI:57692"/>
    </ligand>
</feature>
<sequence>MTTNTIFTGRLPSVLGSVALAGIGISVYSRYMMNVAHADSGAPPKAFGSGPAFLSLQLQSSEVVNHNTKRLRFALPTEQHISGLALTSALLTFSWPKGCFLPCVRPYTPITKSDETGVLELIVKKYPDGKQSTHLHSLQPGDYLRFVTPIPGYKWTPNKHSDITLIAGGAGITPMYQLIQGILNNPEEKTRITLVFGVNTDADVLLKSEFEDFERRFPNRFKAVYTVSNPVSGSPYLKGYVTKELLSKVVSATPEKGNTKVFVCGPPAMESALVGNRKQSGILGELGYTKDQIHRF</sequence>
<evidence type="ECO:0000313" key="13">
    <source>
        <dbReference type="Proteomes" id="UP000481858"/>
    </source>
</evidence>
<dbReference type="GO" id="GO:0006696">
    <property type="term" value="P:ergosterol biosynthetic process"/>
    <property type="evidence" value="ECO:0007669"/>
    <property type="project" value="TreeGrafter"/>
</dbReference>
<dbReference type="Pfam" id="PF00970">
    <property type="entry name" value="FAD_binding_6"/>
    <property type="match status" value="1"/>
</dbReference>
<evidence type="ECO:0000259" key="11">
    <source>
        <dbReference type="PROSITE" id="PS51384"/>
    </source>
</evidence>
<comment type="similarity">
    <text evidence="3 10">Belongs to the flavoprotein pyridine nucleotide cytochrome reductase family.</text>
</comment>
<accession>A0A7C8MIC8</accession>
<evidence type="ECO:0000256" key="5">
    <source>
        <dbReference type="ARBA" id="ARBA00022827"/>
    </source>
</evidence>
<dbReference type="FunFam" id="3.40.50.80:FF:000009">
    <property type="entry name" value="NADH-cytochrome b5 reductase"/>
    <property type="match status" value="1"/>
</dbReference>
<dbReference type="InterPro" id="IPR001709">
    <property type="entry name" value="Flavoprot_Pyr_Nucl_cyt_Rdtase"/>
</dbReference>
<keyword evidence="8" id="KW-0472">Membrane</keyword>
<dbReference type="PROSITE" id="PS51384">
    <property type="entry name" value="FAD_FR"/>
    <property type="match status" value="1"/>
</dbReference>
<dbReference type="PRINTS" id="PR00406">
    <property type="entry name" value="CYTB5RDTASE"/>
</dbReference>
<evidence type="ECO:0000256" key="9">
    <source>
        <dbReference type="PIRSR" id="PIRSR601834-1"/>
    </source>
</evidence>
<feature type="binding site" evidence="9">
    <location>
        <position position="173"/>
    </location>
    <ligand>
        <name>FAD</name>
        <dbReference type="ChEBI" id="CHEBI:57692"/>
    </ligand>
</feature>
<dbReference type="Gene3D" id="2.40.30.10">
    <property type="entry name" value="Translation factors"/>
    <property type="match status" value="1"/>
</dbReference>
<feature type="binding site" evidence="9">
    <location>
        <position position="105"/>
    </location>
    <ligand>
        <name>FAD</name>
        <dbReference type="ChEBI" id="CHEBI:57692"/>
    </ligand>
</feature>